<accession>A0A9Q0M5T8</accession>
<evidence type="ECO:0000313" key="6">
    <source>
        <dbReference type="EMBL" id="KAJ6217982.1"/>
    </source>
</evidence>
<name>A0A9Q0M5T8_BLOTA</name>
<dbReference type="SUPFAM" id="SSF56235">
    <property type="entry name" value="N-terminal nucleophile aminohydrolases (Ntn hydrolases)"/>
    <property type="match status" value="1"/>
</dbReference>
<evidence type="ECO:0000256" key="3">
    <source>
        <dbReference type="ARBA" id="ARBA00022942"/>
    </source>
</evidence>
<dbReference type="GO" id="GO:0005634">
    <property type="term" value="C:nucleus"/>
    <property type="evidence" value="ECO:0007669"/>
    <property type="project" value="UniProtKB-SubCell"/>
</dbReference>
<evidence type="ECO:0000313" key="7">
    <source>
        <dbReference type="Proteomes" id="UP001142055"/>
    </source>
</evidence>
<dbReference type="OrthoDB" id="268479at2759"/>
<dbReference type="Pfam" id="PF00227">
    <property type="entry name" value="Proteasome"/>
    <property type="match status" value="1"/>
</dbReference>
<comment type="subunit">
    <text evidence="5">The 26S proteasome consists of a 20S proteasome core and two 19S regulatory subunits. The 20S proteasome core is composed of 28 subunits that are arranged in four stacked rings, resulting in a barrel-shaped structure. The two end rings are each formed by seven alpha subunits, and the two central rings are each formed by seven beta subunits. The catalytic chamber with the active sites is on the inside of the barrel.</text>
</comment>
<proteinExistence type="predicted"/>
<evidence type="ECO:0000256" key="2">
    <source>
        <dbReference type="ARBA" id="ARBA00022490"/>
    </source>
</evidence>
<comment type="caution">
    <text evidence="6">The sequence shown here is derived from an EMBL/GenBank/DDBJ whole genome shotgun (WGS) entry which is preliminary data.</text>
</comment>
<dbReference type="InterPro" id="IPR029055">
    <property type="entry name" value="Ntn_hydrolases_N"/>
</dbReference>
<dbReference type="GO" id="GO:0051603">
    <property type="term" value="P:proteolysis involved in protein catabolic process"/>
    <property type="evidence" value="ECO:0007669"/>
    <property type="project" value="InterPro"/>
</dbReference>
<keyword evidence="2" id="KW-0963">Cytoplasm</keyword>
<dbReference type="EMBL" id="JAPWDV010000003">
    <property type="protein sequence ID" value="KAJ6217982.1"/>
    <property type="molecule type" value="Genomic_DNA"/>
</dbReference>
<evidence type="ECO:0000256" key="4">
    <source>
        <dbReference type="ARBA" id="ARBA00023242"/>
    </source>
</evidence>
<keyword evidence="3" id="KW-0647">Proteasome</keyword>
<dbReference type="CDD" id="cd03757">
    <property type="entry name" value="proteasome_beta_type_1"/>
    <property type="match status" value="1"/>
</dbReference>
<dbReference type="PANTHER" id="PTHR32194:SF2">
    <property type="entry name" value="PROTEASOME SUBUNIT BETA TYPE-1"/>
    <property type="match status" value="1"/>
</dbReference>
<dbReference type="InterPro" id="IPR023333">
    <property type="entry name" value="Proteasome_suB-type"/>
</dbReference>
<dbReference type="FunFam" id="3.60.20.10:FF:000027">
    <property type="entry name" value="Proteasome subunit beta type-6"/>
    <property type="match status" value="1"/>
</dbReference>
<comment type="subcellular location">
    <subcellularLocation>
        <location evidence="1">Nucleus</location>
    </subcellularLocation>
</comment>
<dbReference type="GO" id="GO:0005839">
    <property type="term" value="C:proteasome core complex"/>
    <property type="evidence" value="ECO:0007669"/>
    <property type="project" value="InterPro"/>
</dbReference>
<dbReference type="GO" id="GO:0005737">
    <property type="term" value="C:cytoplasm"/>
    <property type="evidence" value="ECO:0007669"/>
    <property type="project" value="TreeGrafter"/>
</dbReference>
<dbReference type="Proteomes" id="UP001142055">
    <property type="component" value="Chromosome 3"/>
</dbReference>
<dbReference type="PROSITE" id="PS51476">
    <property type="entry name" value="PROTEASOME_BETA_2"/>
    <property type="match status" value="1"/>
</dbReference>
<sequence>MLNGTTINSEQPIGHNFQPYTDNGGNMVAVAGKDFVIVASDTRLSEGYSIQTRDRVKFFKLTDSTVLGSTGCWCDVLAFVKVLNARIKLYNYDHRKSMSTNATSQLVSTMLYSKRFFPYYISNIVAGLDENGAGAVYSYDPVGSFDRYTSQAVGSSSPLIQPLLDNQIEKKNQANVEKLDLTPDFVKRVVKDAFISAAERDMYCGDSAVIQLITKDGITEERIQLRKD</sequence>
<dbReference type="OMA" id="CSGCWCD"/>
<evidence type="ECO:0000256" key="5">
    <source>
        <dbReference type="ARBA" id="ARBA00026071"/>
    </source>
</evidence>
<keyword evidence="7" id="KW-1185">Reference proteome</keyword>
<dbReference type="AlphaFoldDB" id="A0A9Q0M5T8"/>
<dbReference type="PANTHER" id="PTHR32194">
    <property type="entry name" value="METALLOPROTEASE TLDD"/>
    <property type="match status" value="1"/>
</dbReference>
<evidence type="ECO:0008006" key="8">
    <source>
        <dbReference type="Google" id="ProtNLM"/>
    </source>
</evidence>
<evidence type="ECO:0000256" key="1">
    <source>
        <dbReference type="ARBA" id="ARBA00004123"/>
    </source>
</evidence>
<organism evidence="6 7">
    <name type="scientific">Blomia tropicalis</name>
    <name type="common">Mite</name>
    <dbReference type="NCBI Taxonomy" id="40697"/>
    <lineage>
        <taxon>Eukaryota</taxon>
        <taxon>Metazoa</taxon>
        <taxon>Ecdysozoa</taxon>
        <taxon>Arthropoda</taxon>
        <taxon>Chelicerata</taxon>
        <taxon>Arachnida</taxon>
        <taxon>Acari</taxon>
        <taxon>Acariformes</taxon>
        <taxon>Sarcoptiformes</taxon>
        <taxon>Astigmata</taxon>
        <taxon>Glycyphagoidea</taxon>
        <taxon>Echimyopodidae</taxon>
        <taxon>Blomia</taxon>
    </lineage>
</organism>
<reference evidence="6" key="1">
    <citation type="submission" date="2022-12" db="EMBL/GenBank/DDBJ databases">
        <title>Genome assemblies of Blomia tropicalis.</title>
        <authorList>
            <person name="Cui Y."/>
        </authorList>
    </citation>
    <scope>NUCLEOTIDE SEQUENCE</scope>
    <source>
        <tissue evidence="6">Adult mites</tissue>
    </source>
</reference>
<dbReference type="InterPro" id="IPR001353">
    <property type="entry name" value="Proteasome_sua/b"/>
</dbReference>
<protein>
    <recommendedName>
        <fullName evidence="8">Proteasome subunit beta</fullName>
    </recommendedName>
</protein>
<keyword evidence="4" id="KW-0539">Nucleus</keyword>
<dbReference type="Gene3D" id="3.60.20.10">
    <property type="entry name" value="Glutamine Phosphoribosylpyrophosphate, subunit 1, domain 1"/>
    <property type="match status" value="1"/>
</dbReference>
<gene>
    <name evidence="6" type="ORF">RDWZM_009139</name>
</gene>